<accession>A0A815UI77</accession>
<feature type="compositionally biased region" description="Low complexity" evidence="1">
    <location>
        <begin position="44"/>
        <end position="70"/>
    </location>
</feature>
<name>A0A815UI77_ADIRI</name>
<evidence type="ECO:0000256" key="1">
    <source>
        <dbReference type="SAM" id="MobiDB-lite"/>
    </source>
</evidence>
<sequence>MILALLVVYVPDGKTQAATKTSTSTLSSMRTTTSSTSPFRITRARSTSPLSSLSSNPSTSATATTASLSSISSSAATTIARPLPLVSVNGTVSGVYNTTIGGNSTASTSGYGMGQYPATEKPSYACENLLHN</sequence>
<organism evidence="2 3">
    <name type="scientific">Adineta ricciae</name>
    <name type="common">Rotifer</name>
    <dbReference type="NCBI Taxonomy" id="249248"/>
    <lineage>
        <taxon>Eukaryota</taxon>
        <taxon>Metazoa</taxon>
        <taxon>Spiralia</taxon>
        <taxon>Gnathifera</taxon>
        <taxon>Rotifera</taxon>
        <taxon>Eurotatoria</taxon>
        <taxon>Bdelloidea</taxon>
        <taxon>Adinetida</taxon>
        <taxon>Adinetidae</taxon>
        <taxon>Adineta</taxon>
    </lineage>
</organism>
<feature type="compositionally biased region" description="Low complexity" evidence="1">
    <location>
        <begin position="19"/>
        <end position="37"/>
    </location>
</feature>
<dbReference type="Proteomes" id="UP000663852">
    <property type="component" value="Unassembled WGS sequence"/>
</dbReference>
<dbReference type="EMBL" id="CAJNOJ010000760">
    <property type="protein sequence ID" value="CAF1519811.1"/>
    <property type="molecule type" value="Genomic_DNA"/>
</dbReference>
<evidence type="ECO:0000313" key="2">
    <source>
        <dbReference type="EMBL" id="CAF1519811.1"/>
    </source>
</evidence>
<proteinExistence type="predicted"/>
<gene>
    <name evidence="2" type="ORF">EDS130_LOCUS43801</name>
</gene>
<feature type="region of interest" description="Disordered" evidence="1">
    <location>
        <begin position="18"/>
        <end position="70"/>
    </location>
</feature>
<comment type="caution">
    <text evidence="2">The sequence shown here is derived from an EMBL/GenBank/DDBJ whole genome shotgun (WGS) entry which is preliminary data.</text>
</comment>
<reference evidence="2" key="1">
    <citation type="submission" date="2021-02" db="EMBL/GenBank/DDBJ databases">
        <authorList>
            <person name="Nowell W R."/>
        </authorList>
    </citation>
    <scope>NUCLEOTIDE SEQUENCE</scope>
</reference>
<dbReference type="AlphaFoldDB" id="A0A815UI77"/>
<evidence type="ECO:0000313" key="3">
    <source>
        <dbReference type="Proteomes" id="UP000663852"/>
    </source>
</evidence>
<protein>
    <submittedName>
        <fullName evidence="2">Uncharacterized protein</fullName>
    </submittedName>
</protein>